<gene>
    <name evidence="7" type="ORF">MEDL_19591</name>
</gene>
<dbReference type="GO" id="GO:0004102">
    <property type="term" value="F:choline O-acetyltransferase activity"/>
    <property type="evidence" value="ECO:0007669"/>
    <property type="project" value="UniProtKB-EC"/>
</dbReference>
<evidence type="ECO:0000313" key="8">
    <source>
        <dbReference type="Proteomes" id="UP000683360"/>
    </source>
</evidence>
<dbReference type="GO" id="GO:0043005">
    <property type="term" value="C:neuron projection"/>
    <property type="evidence" value="ECO:0007669"/>
    <property type="project" value="TreeGrafter"/>
</dbReference>
<sequence length="422" mass="48156">MRNRIKTITLTLALLVTLPLFCNYSPIIFDYYIHTGRMYAYSAIGKLNGNWTKHDSIVITGWCRGYDLFNCILFTSDQQHARVKAKRWRQYSNGWPKMYACQFICKITKKNITHISIVKDGAPHNSTLQVLKVTYPTRQQDKLAVCSKMAYGTEKPIKLIECGITNRVAAISDKIEDLDLYILRFVEFGKEFPKSMSMSPDSFIQLSLQLTFYKIHRKLVSTYESASTRRFRLGRVDNIRANSPAALEWNILGQGTDCHLLGLREMAVELGRPVPDLFLDDGFRIANHFSLSTSSTTMDAFMCYGPVVPDGYGVCYNPHPHNILVCITSFKSHSETRSDYFAYTLESSFLQMQELCLKTSEAARPLQTVQENLHEIQNSTDMRNGSVSRLHNGDWHGSPSRSPRHLASQNELEVQVMSSMLR</sequence>
<comment type="caution">
    <text evidence="7">The sequence shown here is derived from an EMBL/GenBank/DDBJ whole genome shotgun (WGS) entry which is preliminary data.</text>
</comment>
<keyword evidence="7" id="KW-0808">Transferase</keyword>
<keyword evidence="2" id="KW-0530">Neurotransmitter biosynthesis</keyword>
<proteinExistence type="inferred from homology"/>
<keyword evidence="7" id="KW-0012">Acyltransferase</keyword>
<organism evidence="7 8">
    <name type="scientific">Mytilus edulis</name>
    <name type="common">Blue mussel</name>
    <dbReference type="NCBI Taxonomy" id="6550"/>
    <lineage>
        <taxon>Eukaryota</taxon>
        <taxon>Metazoa</taxon>
        <taxon>Spiralia</taxon>
        <taxon>Lophotrochozoa</taxon>
        <taxon>Mollusca</taxon>
        <taxon>Bivalvia</taxon>
        <taxon>Autobranchia</taxon>
        <taxon>Pteriomorphia</taxon>
        <taxon>Mytilida</taxon>
        <taxon>Mytiloidea</taxon>
        <taxon>Mytilidae</taxon>
        <taxon>Mytilinae</taxon>
        <taxon>Mytilus</taxon>
    </lineage>
</organism>
<evidence type="ECO:0000256" key="4">
    <source>
        <dbReference type="ARBA" id="ARBA00040495"/>
    </source>
</evidence>
<evidence type="ECO:0000256" key="1">
    <source>
        <dbReference type="ARBA" id="ARBA00005232"/>
    </source>
</evidence>
<feature type="compositionally biased region" description="Polar residues" evidence="5">
    <location>
        <begin position="376"/>
        <end position="389"/>
    </location>
</feature>
<dbReference type="SUPFAM" id="SSF52777">
    <property type="entry name" value="CoA-dependent acyltransferases"/>
    <property type="match status" value="1"/>
</dbReference>
<dbReference type="PANTHER" id="PTHR22589">
    <property type="entry name" value="CARNITINE O-ACYLTRANSFERASE"/>
    <property type="match status" value="1"/>
</dbReference>
<dbReference type="InterPro" id="IPR000542">
    <property type="entry name" value="Carn_acyl_trans"/>
</dbReference>
<dbReference type="GO" id="GO:0005737">
    <property type="term" value="C:cytoplasm"/>
    <property type="evidence" value="ECO:0007669"/>
    <property type="project" value="TreeGrafter"/>
</dbReference>
<feature type="domain" description="Choline/carnitine acyltransferase" evidence="6">
    <location>
        <begin position="162"/>
        <end position="249"/>
    </location>
</feature>
<dbReference type="GO" id="GO:0045202">
    <property type="term" value="C:synapse"/>
    <property type="evidence" value="ECO:0007669"/>
    <property type="project" value="GOC"/>
</dbReference>
<evidence type="ECO:0000256" key="5">
    <source>
        <dbReference type="SAM" id="MobiDB-lite"/>
    </source>
</evidence>
<evidence type="ECO:0000313" key="7">
    <source>
        <dbReference type="EMBL" id="CAG2205181.1"/>
    </source>
</evidence>
<accession>A0A8S3REH9</accession>
<dbReference type="GO" id="GO:0007274">
    <property type="term" value="P:neuromuscular synaptic transmission"/>
    <property type="evidence" value="ECO:0007669"/>
    <property type="project" value="TreeGrafter"/>
</dbReference>
<feature type="region of interest" description="Disordered" evidence="5">
    <location>
        <begin position="376"/>
        <end position="409"/>
    </location>
</feature>
<dbReference type="Proteomes" id="UP000683360">
    <property type="component" value="Unassembled WGS sequence"/>
</dbReference>
<dbReference type="GO" id="GO:0008292">
    <property type="term" value="P:acetylcholine biosynthetic process"/>
    <property type="evidence" value="ECO:0007669"/>
    <property type="project" value="TreeGrafter"/>
</dbReference>
<keyword evidence="8" id="KW-1185">Reference proteome</keyword>
<dbReference type="EC" id="2.3.1.6" evidence="3"/>
<name>A0A8S3REH9_MYTED</name>
<dbReference type="PANTHER" id="PTHR22589:SF14">
    <property type="entry name" value="CHOLINE O-ACETYLTRANSFERASE"/>
    <property type="match status" value="1"/>
</dbReference>
<feature type="domain" description="Choline/carnitine acyltransferase" evidence="6">
    <location>
        <begin position="250"/>
        <end position="346"/>
    </location>
</feature>
<evidence type="ECO:0000256" key="2">
    <source>
        <dbReference type="ARBA" id="ARBA00022979"/>
    </source>
</evidence>
<protein>
    <recommendedName>
        <fullName evidence="4">Choline O-acetyltransferase</fullName>
        <ecNumber evidence="3">2.3.1.6</ecNumber>
    </recommendedName>
</protein>
<comment type="similarity">
    <text evidence="1">Belongs to the carnitine/choline acetyltransferase family.</text>
</comment>
<dbReference type="InterPro" id="IPR023213">
    <property type="entry name" value="CAT-like_dom_sf"/>
</dbReference>
<reference evidence="7" key="1">
    <citation type="submission" date="2021-03" db="EMBL/GenBank/DDBJ databases">
        <authorList>
            <person name="Bekaert M."/>
        </authorList>
    </citation>
    <scope>NUCLEOTIDE SEQUENCE</scope>
</reference>
<dbReference type="OrthoDB" id="240216at2759"/>
<dbReference type="AlphaFoldDB" id="A0A8S3REH9"/>
<evidence type="ECO:0000259" key="6">
    <source>
        <dbReference type="Pfam" id="PF00755"/>
    </source>
</evidence>
<dbReference type="InterPro" id="IPR039551">
    <property type="entry name" value="Cho/carn_acyl_trans"/>
</dbReference>
<dbReference type="Gene3D" id="3.30.559.10">
    <property type="entry name" value="Chloramphenicol acetyltransferase-like domain"/>
    <property type="match status" value="2"/>
</dbReference>
<dbReference type="Pfam" id="PF00755">
    <property type="entry name" value="Carn_acyltransf"/>
    <property type="match status" value="2"/>
</dbReference>
<dbReference type="EMBL" id="CAJPWZ010001016">
    <property type="protein sequence ID" value="CAG2205181.1"/>
    <property type="molecule type" value="Genomic_DNA"/>
</dbReference>
<evidence type="ECO:0000256" key="3">
    <source>
        <dbReference type="ARBA" id="ARBA00039091"/>
    </source>
</evidence>